<evidence type="ECO:0000259" key="9">
    <source>
        <dbReference type="PROSITE" id="PS51747"/>
    </source>
</evidence>
<comment type="pathway">
    <text evidence="8">Pyrimidine metabolism.</text>
</comment>
<sequence>MAEDADRQFMALALAEARQGMADGGLPIGAVLVRNGKVVASGHNQRVQHGDPIAHGEMDCLRKAGRQRSYRDTVLYTTLSPCMMCSGTILQFGIPRVVIGEAENFEGDIPFLRGRGIDVTLMDDEGCKEVMRHFLAQPGNLELWHEDIAED</sequence>
<keyword evidence="6" id="KW-0378">Hydrolase</keyword>
<evidence type="ECO:0000256" key="7">
    <source>
        <dbReference type="ARBA" id="ARBA00022833"/>
    </source>
</evidence>
<dbReference type="InterPro" id="IPR002125">
    <property type="entry name" value="CMP_dCMP_dom"/>
</dbReference>
<keyword evidence="4" id="KW-0963">Cytoplasm</keyword>
<name>A0A418T7N8_9RHOB</name>
<dbReference type="InterPro" id="IPR016193">
    <property type="entry name" value="Cytidine_deaminase-like"/>
</dbReference>
<gene>
    <name evidence="10" type="ORF">D3P04_00630</name>
</gene>
<keyword evidence="11" id="KW-1185">Reference proteome</keyword>
<dbReference type="FunFam" id="3.40.140.10:FF:000016">
    <property type="entry name" value="Cytosine deaminase"/>
    <property type="match status" value="1"/>
</dbReference>
<evidence type="ECO:0000256" key="3">
    <source>
        <dbReference type="ARBA" id="ARBA00011738"/>
    </source>
</evidence>
<dbReference type="Gene3D" id="3.40.140.10">
    <property type="entry name" value="Cytidine Deaminase, domain 2"/>
    <property type="match status" value="1"/>
</dbReference>
<dbReference type="Proteomes" id="UP000284202">
    <property type="component" value="Unassembled WGS sequence"/>
</dbReference>
<dbReference type="RefSeq" id="WP_119744898.1">
    <property type="nucleotide sequence ID" value="NZ_QZCG01000001.1"/>
</dbReference>
<organism evidence="10 11">
    <name type="scientific">Paracoccus onubensis</name>
    <dbReference type="NCBI Taxonomy" id="1675788"/>
    <lineage>
        <taxon>Bacteria</taxon>
        <taxon>Pseudomonadati</taxon>
        <taxon>Pseudomonadota</taxon>
        <taxon>Alphaproteobacteria</taxon>
        <taxon>Rhodobacterales</taxon>
        <taxon>Paracoccaceae</taxon>
        <taxon>Paracoccus</taxon>
    </lineage>
</organism>
<comment type="subunit">
    <text evidence="3">Homodimer.</text>
</comment>
<dbReference type="CDD" id="cd01285">
    <property type="entry name" value="nucleoside_deaminase"/>
    <property type="match status" value="1"/>
</dbReference>
<comment type="cofactor">
    <cofactor evidence="1">
        <name>Zn(2+)</name>
        <dbReference type="ChEBI" id="CHEBI:29105"/>
    </cofactor>
</comment>
<comment type="subcellular location">
    <subcellularLocation>
        <location evidence="2">Cytoplasm</location>
    </subcellularLocation>
</comment>
<dbReference type="GO" id="GO:0005737">
    <property type="term" value="C:cytoplasm"/>
    <property type="evidence" value="ECO:0007669"/>
    <property type="project" value="UniProtKB-SubCell"/>
</dbReference>
<dbReference type="GO" id="GO:0008835">
    <property type="term" value="F:diaminohydroxyphosphoribosylaminopyrimidine deaminase activity"/>
    <property type="evidence" value="ECO:0007669"/>
    <property type="project" value="TreeGrafter"/>
</dbReference>
<evidence type="ECO:0000256" key="5">
    <source>
        <dbReference type="ARBA" id="ARBA00022723"/>
    </source>
</evidence>
<evidence type="ECO:0000256" key="2">
    <source>
        <dbReference type="ARBA" id="ARBA00004496"/>
    </source>
</evidence>
<dbReference type="AlphaFoldDB" id="A0A418T7N8"/>
<dbReference type="GO" id="GO:0055086">
    <property type="term" value="P:nucleobase-containing small molecule metabolic process"/>
    <property type="evidence" value="ECO:0007669"/>
    <property type="project" value="UniProtKB-ARBA"/>
</dbReference>
<proteinExistence type="predicted"/>
<keyword evidence="7" id="KW-0862">Zinc</keyword>
<dbReference type="OrthoDB" id="9802676at2"/>
<feature type="domain" description="CMP/dCMP-type deaminase" evidence="9">
    <location>
        <begin position="4"/>
        <end position="119"/>
    </location>
</feature>
<protein>
    <submittedName>
        <fullName evidence="10">Nucleoside deaminase</fullName>
    </submittedName>
</protein>
<evidence type="ECO:0000256" key="4">
    <source>
        <dbReference type="ARBA" id="ARBA00022490"/>
    </source>
</evidence>
<keyword evidence="5" id="KW-0479">Metal-binding</keyword>
<dbReference type="SUPFAM" id="SSF53927">
    <property type="entry name" value="Cytidine deaminase-like"/>
    <property type="match status" value="1"/>
</dbReference>
<evidence type="ECO:0000256" key="1">
    <source>
        <dbReference type="ARBA" id="ARBA00001947"/>
    </source>
</evidence>
<evidence type="ECO:0000256" key="8">
    <source>
        <dbReference type="ARBA" id="ARBA00060693"/>
    </source>
</evidence>
<dbReference type="GO" id="GO:0072527">
    <property type="term" value="P:pyrimidine-containing compound metabolic process"/>
    <property type="evidence" value="ECO:0007669"/>
    <property type="project" value="UniProtKB-ARBA"/>
</dbReference>
<dbReference type="PROSITE" id="PS51747">
    <property type="entry name" value="CYT_DCMP_DEAMINASES_2"/>
    <property type="match status" value="1"/>
</dbReference>
<evidence type="ECO:0000313" key="10">
    <source>
        <dbReference type="EMBL" id="RJE89193.1"/>
    </source>
</evidence>
<dbReference type="PANTHER" id="PTHR11079:SF190">
    <property type="entry name" value="CYTOSINE DEAMINASE"/>
    <property type="match status" value="1"/>
</dbReference>
<dbReference type="PANTHER" id="PTHR11079">
    <property type="entry name" value="CYTOSINE DEAMINASE FAMILY MEMBER"/>
    <property type="match status" value="1"/>
</dbReference>
<dbReference type="GO" id="GO:0046872">
    <property type="term" value="F:metal ion binding"/>
    <property type="evidence" value="ECO:0007669"/>
    <property type="project" value="UniProtKB-KW"/>
</dbReference>
<dbReference type="EMBL" id="QZCG01000001">
    <property type="protein sequence ID" value="RJE89193.1"/>
    <property type="molecule type" value="Genomic_DNA"/>
</dbReference>
<reference evidence="11" key="1">
    <citation type="submission" date="2018-09" db="EMBL/GenBank/DDBJ databases">
        <title>Acidovorax cavernicola nov. sp. isolated from Gruta de las Maravillas (Aracena, Spain).</title>
        <authorList>
            <person name="Jurado V."/>
            <person name="Gutierrez-Patricio S."/>
            <person name="Gonzalez-Pimentel J.L."/>
            <person name="Miller A.Z."/>
            <person name="Laiz L."/>
            <person name="Saiz-Jimenez C."/>
        </authorList>
    </citation>
    <scope>NUCLEOTIDE SEQUENCE [LARGE SCALE GENOMIC DNA]</scope>
    <source>
        <strain evidence="11">1011MAR3C25</strain>
    </source>
</reference>
<dbReference type="Pfam" id="PF00383">
    <property type="entry name" value="dCMP_cyt_deam_1"/>
    <property type="match status" value="1"/>
</dbReference>
<evidence type="ECO:0000256" key="6">
    <source>
        <dbReference type="ARBA" id="ARBA00022801"/>
    </source>
</evidence>
<evidence type="ECO:0000313" key="11">
    <source>
        <dbReference type="Proteomes" id="UP000284202"/>
    </source>
</evidence>
<comment type="caution">
    <text evidence="10">The sequence shown here is derived from an EMBL/GenBank/DDBJ whole genome shotgun (WGS) entry which is preliminary data.</text>
</comment>
<accession>A0A418T7N8</accession>